<dbReference type="InterPro" id="IPR009072">
    <property type="entry name" value="Histone-fold"/>
</dbReference>
<evidence type="ECO:0000256" key="1">
    <source>
        <dbReference type="ARBA" id="ARBA00023125"/>
    </source>
</evidence>
<keyword evidence="3" id="KW-1185">Reference proteome</keyword>
<dbReference type="PANTHER" id="PTHR11064:SF9">
    <property type="entry name" value="NUCLEAR TRANSCRIPTION FACTOR Y SUBUNIT BETA"/>
    <property type="match status" value="1"/>
</dbReference>
<comment type="caution">
    <text evidence="2">The sequence shown here is derived from an EMBL/GenBank/DDBJ whole genome shotgun (WGS) entry which is preliminary data.</text>
</comment>
<dbReference type="GO" id="GO:0016602">
    <property type="term" value="C:CCAAT-binding factor complex"/>
    <property type="evidence" value="ECO:0007669"/>
    <property type="project" value="InterPro"/>
</dbReference>
<dbReference type="PANTHER" id="PTHR11064">
    <property type="entry name" value="CCAAT-BINDING TRANSCRIPTION FACTOR-RELATED"/>
    <property type="match status" value="1"/>
</dbReference>
<keyword evidence="1" id="KW-0238">DNA-binding</keyword>
<dbReference type="GO" id="GO:0000978">
    <property type="term" value="F:RNA polymerase II cis-regulatory region sequence-specific DNA binding"/>
    <property type="evidence" value="ECO:0007669"/>
    <property type="project" value="TreeGrafter"/>
</dbReference>
<dbReference type="AlphaFoldDB" id="A0AAV7FYT4"/>
<dbReference type="SUPFAM" id="SSF47113">
    <property type="entry name" value="Histone-fold"/>
    <property type="match status" value="1"/>
</dbReference>
<evidence type="ECO:0000313" key="2">
    <source>
        <dbReference type="EMBL" id="KAH0448577.1"/>
    </source>
</evidence>
<dbReference type="GO" id="GO:0001228">
    <property type="term" value="F:DNA-binding transcription activator activity, RNA polymerase II-specific"/>
    <property type="evidence" value="ECO:0007669"/>
    <property type="project" value="InterPro"/>
</dbReference>
<dbReference type="Proteomes" id="UP000775213">
    <property type="component" value="Unassembled WGS sequence"/>
</dbReference>
<dbReference type="GO" id="GO:0046982">
    <property type="term" value="F:protein heterodimerization activity"/>
    <property type="evidence" value="ECO:0007669"/>
    <property type="project" value="InterPro"/>
</dbReference>
<dbReference type="InterPro" id="IPR027113">
    <property type="entry name" value="Transc_fact_NFYB/HAP3"/>
</dbReference>
<accession>A0AAV7FYT4</accession>
<sequence length="88" mass="10259">MPEGRRKVNDDDLMWAFSALGFEEYVEPLRFYFQLYKEHDGKYWGKNAMLTSPTNASKEQWEEIAGDIADAKAMLESESELAWSTNWS</sequence>
<name>A0AAV7FYT4_DENCH</name>
<dbReference type="EMBL" id="JAGFBR010000019">
    <property type="protein sequence ID" value="KAH0448577.1"/>
    <property type="molecule type" value="Genomic_DNA"/>
</dbReference>
<dbReference type="Gene3D" id="1.10.20.10">
    <property type="entry name" value="Histone, subunit A"/>
    <property type="match status" value="1"/>
</dbReference>
<reference evidence="2 3" key="1">
    <citation type="journal article" date="2021" name="Hortic Res">
        <title>Chromosome-scale assembly of the Dendrobium chrysotoxum genome enhances the understanding of orchid evolution.</title>
        <authorList>
            <person name="Zhang Y."/>
            <person name="Zhang G.Q."/>
            <person name="Zhang D."/>
            <person name="Liu X.D."/>
            <person name="Xu X.Y."/>
            <person name="Sun W.H."/>
            <person name="Yu X."/>
            <person name="Zhu X."/>
            <person name="Wang Z.W."/>
            <person name="Zhao X."/>
            <person name="Zhong W.Y."/>
            <person name="Chen H."/>
            <person name="Yin W.L."/>
            <person name="Huang T."/>
            <person name="Niu S.C."/>
            <person name="Liu Z.J."/>
        </authorList>
    </citation>
    <scope>NUCLEOTIDE SEQUENCE [LARGE SCALE GENOMIC DNA]</scope>
    <source>
        <strain evidence="2">Lindl</strain>
    </source>
</reference>
<organism evidence="2 3">
    <name type="scientific">Dendrobium chrysotoxum</name>
    <name type="common">Orchid</name>
    <dbReference type="NCBI Taxonomy" id="161865"/>
    <lineage>
        <taxon>Eukaryota</taxon>
        <taxon>Viridiplantae</taxon>
        <taxon>Streptophyta</taxon>
        <taxon>Embryophyta</taxon>
        <taxon>Tracheophyta</taxon>
        <taxon>Spermatophyta</taxon>
        <taxon>Magnoliopsida</taxon>
        <taxon>Liliopsida</taxon>
        <taxon>Asparagales</taxon>
        <taxon>Orchidaceae</taxon>
        <taxon>Epidendroideae</taxon>
        <taxon>Malaxideae</taxon>
        <taxon>Dendrobiinae</taxon>
        <taxon>Dendrobium</taxon>
    </lineage>
</organism>
<proteinExistence type="predicted"/>
<gene>
    <name evidence="2" type="ORF">IEQ34_022377</name>
</gene>
<protein>
    <submittedName>
        <fullName evidence="2">Uncharacterized protein</fullName>
    </submittedName>
</protein>
<evidence type="ECO:0000313" key="3">
    <source>
        <dbReference type="Proteomes" id="UP000775213"/>
    </source>
</evidence>